<dbReference type="Proteomes" id="UP000324758">
    <property type="component" value="Unassembled WGS sequence"/>
</dbReference>
<organism evidence="3 4">
    <name type="scientific">Bradyrhizobium rifense</name>
    <dbReference type="NCBI Taxonomy" id="515499"/>
    <lineage>
        <taxon>Bacteria</taxon>
        <taxon>Pseudomonadati</taxon>
        <taxon>Pseudomonadota</taxon>
        <taxon>Alphaproteobacteria</taxon>
        <taxon>Hyphomicrobiales</taxon>
        <taxon>Nitrobacteraceae</taxon>
        <taxon>Bradyrhizobium</taxon>
    </lineage>
</organism>
<accession>A0A5D3KN16</accession>
<protein>
    <submittedName>
        <fullName evidence="3">Uncharacterized protein</fullName>
    </submittedName>
</protein>
<sequence>MRSSFGFAVPSVLVTLSTVLLCSGTAMSQTTPNSSLPAVSVEAPKARPTVVVPRQGPRIVTSHHRTSGSSSAQTPSYAPGSALARLAKLERAARSCNGGCETSFPVGNAPWVGCSNNPGGGDNSLFSPTCTDTLSYNTYAECVETKAFLGAQPRESRWLCTSLLAGGKLPGEKRIAEIKQAEIRQAEIKQSGRR</sequence>
<gene>
    <name evidence="3" type="ORF">FXB40_08800</name>
</gene>
<keyword evidence="2" id="KW-0732">Signal</keyword>
<dbReference type="OrthoDB" id="8249805at2"/>
<dbReference type="AlphaFoldDB" id="A0A5D3KN16"/>
<feature type="chain" id="PRO_5023031002" evidence="2">
    <location>
        <begin position="29"/>
        <end position="194"/>
    </location>
</feature>
<keyword evidence="4" id="KW-1185">Reference proteome</keyword>
<evidence type="ECO:0000256" key="2">
    <source>
        <dbReference type="SAM" id="SignalP"/>
    </source>
</evidence>
<evidence type="ECO:0000256" key="1">
    <source>
        <dbReference type="SAM" id="MobiDB-lite"/>
    </source>
</evidence>
<dbReference type="EMBL" id="VSSS01000015">
    <property type="protein sequence ID" value="TYL97444.1"/>
    <property type="molecule type" value="Genomic_DNA"/>
</dbReference>
<name>A0A5D3KN16_9BRAD</name>
<evidence type="ECO:0000313" key="4">
    <source>
        <dbReference type="Proteomes" id="UP000324758"/>
    </source>
</evidence>
<reference evidence="3 4" key="1">
    <citation type="submission" date="2019-08" db="EMBL/GenBank/DDBJ databases">
        <title>Bradyrhizobium hipponensis sp. nov., a rhizobium isolated from a Lupinus angustifolius root nodule in Tunisia.</title>
        <authorList>
            <person name="Off K."/>
            <person name="Rejili M."/>
            <person name="Mars M."/>
            <person name="Brachmann A."/>
            <person name="Marin M."/>
        </authorList>
    </citation>
    <scope>NUCLEOTIDE SEQUENCE [LARGE SCALE GENOMIC DNA]</scope>
    <source>
        <strain evidence="3 4">CTAW71</strain>
    </source>
</reference>
<evidence type="ECO:0000313" key="3">
    <source>
        <dbReference type="EMBL" id="TYL97444.1"/>
    </source>
</evidence>
<feature type="region of interest" description="Disordered" evidence="1">
    <location>
        <begin position="55"/>
        <end position="78"/>
    </location>
</feature>
<feature type="signal peptide" evidence="2">
    <location>
        <begin position="1"/>
        <end position="28"/>
    </location>
</feature>
<feature type="compositionally biased region" description="Polar residues" evidence="1">
    <location>
        <begin position="67"/>
        <end position="76"/>
    </location>
</feature>
<comment type="caution">
    <text evidence="3">The sequence shown here is derived from an EMBL/GenBank/DDBJ whole genome shotgun (WGS) entry which is preliminary data.</text>
</comment>
<proteinExistence type="predicted"/>